<dbReference type="SUPFAM" id="SSF54427">
    <property type="entry name" value="NTF2-like"/>
    <property type="match status" value="1"/>
</dbReference>
<dbReference type="Pfam" id="PF12680">
    <property type="entry name" value="SnoaL_2"/>
    <property type="match status" value="1"/>
</dbReference>
<feature type="domain" description="SnoaL-like" evidence="1">
    <location>
        <begin position="11"/>
        <end position="118"/>
    </location>
</feature>
<dbReference type="InterPro" id="IPR032710">
    <property type="entry name" value="NTF2-like_dom_sf"/>
</dbReference>
<name>A0A839ZWD6_9CAUL</name>
<dbReference type="GO" id="GO:0016853">
    <property type="term" value="F:isomerase activity"/>
    <property type="evidence" value="ECO:0007669"/>
    <property type="project" value="UniProtKB-KW"/>
</dbReference>
<dbReference type="Gene3D" id="3.10.450.50">
    <property type="match status" value="1"/>
</dbReference>
<dbReference type="AlphaFoldDB" id="A0A839ZWD6"/>
<evidence type="ECO:0000313" key="3">
    <source>
        <dbReference type="Proteomes" id="UP000530564"/>
    </source>
</evidence>
<sequence>MSTNEEVALATIRAVEQRDLETLHALYDPKVTFHWQPGLPYSGDFSGPDMAGMTAMFSAVWGPLQPDEETRRMDPRVLASNDDLVVIEYTWRARRPDGASFETPTLAKYRIANGRLIEAQMYYYDLPGLIEFVGAARG</sequence>
<accession>A0A839ZWD6</accession>
<dbReference type="Proteomes" id="UP000530564">
    <property type="component" value="Unassembled WGS sequence"/>
</dbReference>
<evidence type="ECO:0000313" key="2">
    <source>
        <dbReference type="EMBL" id="MBB3890616.1"/>
    </source>
</evidence>
<organism evidence="2 3">
    <name type="scientific">Phenylobacterium haematophilum</name>
    <dbReference type="NCBI Taxonomy" id="98513"/>
    <lineage>
        <taxon>Bacteria</taxon>
        <taxon>Pseudomonadati</taxon>
        <taxon>Pseudomonadota</taxon>
        <taxon>Alphaproteobacteria</taxon>
        <taxon>Caulobacterales</taxon>
        <taxon>Caulobacteraceae</taxon>
        <taxon>Phenylobacterium</taxon>
    </lineage>
</organism>
<keyword evidence="2" id="KW-0413">Isomerase</keyword>
<dbReference type="RefSeq" id="WP_183770897.1">
    <property type="nucleotide sequence ID" value="NZ_JACIDK010000002.1"/>
</dbReference>
<dbReference type="EMBL" id="JACIDK010000002">
    <property type="protein sequence ID" value="MBB3890616.1"/>
    <property type="molecule type" value="Genomic_DNA"/>
</dbReference>
<dbReference type="InterPro" id="IPR037401">
    <property type="entry name" value="SnoaL-like"/>
</dbReference>
<comment type="caution">
    <text evidence="2">The sequence shown here is derived from an EMBL/GenBank/DDBJ whole genome shotgun (WGS) entry which is preliminary data.</text>
</comment>
<protein>
    <submittedName>
        <fullName evidence="2">Ketosteroid isomerase-like protein</fullName>
    </submittedName>
</protein>
<keyword evidence="3" id="KW-1185">Reference proteome</keyword>
<gene>
    <name evidence="2" type="ORF">GGQ61_001333</name>
</gene>
<evidence type="ECO:0000259" key="1">
    <source>
        <dbReference type="Pfam" id="PF12680"/>
    </source>
</evidence>
<proteinExistence type="predicted"/>
<reference evidence="2 3" key="1">
    <citation type="submission" date="2020-08" db="EMBL/GenBank/DDBJ databases">
        <title>Genomic Encyclopedia of Type Strains, Phase IV (KMG-IV): sequencing the most valuable type-strain genomes for metagenomic binning, comparative biology and taxonomic classification.</title>
        <authorList>
            <person name="Goeker M."/>
        </authorList>
    </citation>
    <scope>NUCLEOTIDE SEQUENCE [LARGE SCALE GENOMIC DNA]</scope>
    <source>
        <strain evidence="2 3">DSM 21793</strain>
    </source>
</reference>